<dbReference type="InterPro" id="IPR001406">
    <property type="entry name" value="PsdUridine_synth_TruA"/>
</dbReference>
<organism evidence="2 3">
    <name type="scientific">Spodoptera litura</name>
    <name type="common">Asian cotton leafworm</name>
    <dbReference type="NCBI Taxonomy" id="69820"/>
    <lineage>
        <taxon>Eukaryota</taxon>
        <taxon>Metazoa</taxon>
        <taxon>Ecdysozoa</taxon>
        <taxon>Arthropoda</taxon>
        <taxon>Hexapoda</taxon>
        <taxon>Insecta</taxon>
        <taxon>Pterygota</taxon>
        <taxon>Neoptera</taxon>
        <taxon>Endopterygota</taxon>
        <taxon>Lepidoptera</taxon>
        <taxon>Glossata</taxon>
        <taxon>Ditrysia</taxon>
        <taxon>Noctuoidea</taxon>
        <taxon>Noctuidae</taxon>
        <taxon>Amphipyrinae</taxon>
        <taxon>Spodoptera</taxon>
    </lineage>
</organism>
<accession>A0A9J7IUY3</accession>
<evidence type="ECO:0000256" key="1">
    <source>
        <dbReference type="ARBA" id="ARBA00023235"/>
    </source>
</evidence>
<protein>
    <submittedName>
        <fullName evidence="3">tRNA pseudouridine(38/39) synthase-like</fullName>
    </submittedName>
</protein>
<name>A0A9J7IUY3_SPOLT</name>
<dbReference type="GO" id="GO:0005737">
    <property type="term" value="C:cytoplasm"/>
    <property type="evidence" value="ECO:0007669"/>
    <property type="project" value="TreeGrafter"/>
</dbReference>
<dbReference type="RefSeq" id="XP_022824195.1">
    <property type="nucleotide sequence ID" value="XM_022968427.1"/>
</dbReference>
<dbReference type="PANTHER" id="PTHR11142:SF5">
    <property type="entry name" value="TRNA PSEUDOURIDINE(38_39) SYNTHASE"/>
    <property type="match status" value="1"/>
</dbReference>
<sequence>MPPKKKNTDTNSKEELAKWSKEQLIARIMQLEAHNVQLKNIINKNFSQSSSETDAKENKRQVDFSKYHFRRVLLRISYFGWDYNGLAVQEDSNQTIENHLFNALTKSCLIQSRETSNYHRCGRTDKGVSSFGQVISISLKSKFPPSEQYTEEALNKEMDYCKILNRLLPKDIKAVAWMPIPENLPEFSAR</sequence>
<evidence type="ECO:0000313" key="2">
    <source>
        <dbReference type="Proteomes" id="UP000301870"/>
    </source>
</evidence>
<dbReference type="GO" id="GO:1990481">
    <property type="term" value="P:mRNA pseudouridine synthesis"/>
    <property type="evidence" value="ECO:0007669"/>
    <property type="project" value="TreeGrafter"/>
</dbReference>
<keyword evidence="1" id="KW-0413">Isomerase</keyword>
<dbReference type="Gene3D" id="3.30.70.580">
    <property type="entry name" value="Pseudouridine synthase I, catalytic domain, N-terminal subdomain"/>
    <property type="match status" value="1"/>
</dbReference>
<dbReference type="GO" id="GO:0009982">
    <property type="term" value="F:pseudouridine synthase activity"/>
    <property type="evidence" value="ECO:0007669"/>
    <property type="project" value="InterPro"/>
</dbReference>
<reference evidence="3" key="1">
    <citation type="submission" date="2025-08" db="UniProtKB">
        <authorList>
            <consortium name="RefSeq"/>
        </authorList>
    </citation>
    <scope>IDENTIFICATION</scope>
    <source>
        <strain evidence="3">Ishihara</strain>
        <tissue evidence="3">Whole body</tissue>
    </source>
</reference>
<dbReference type="GO" id="GO:0005634">
    <property type="term" value="C:nucleus"/>
    <property type="evidence" value="ECO:0007669"/>
    <property type="project" value="TreeGrafter"/>
</dbReference>
<dbReference type="PANTHER" id="PTHR11142">
    <property type="entry name" value="PSEUDOURIDYLATE SYNTHASE"/>
    <property type="match status" value="1"/>
</dbReference>
<proteinExistence type="predicted"/>
<dbReference type="Proteomes" id="UP000301870">
    <property type="component" value="Chromosome 19"/>
</dbReference>
<keyword evidence="2" id="KW-1185">Reference proteome</keyword>
<dbReference type="GO" id="GO:0031119">
    <property type="term" value="P:tRNA pseudouridine synthesis"/>
    <property type="evidence" value="ECO:0007669"/>
    <property type="project" value="TreeGrafter"/>
</dbReference>
<dbReference type="InterPro" id="IPR020094">
    <property type="entry name" value="TruA/RsuA/RluB/E/F_N"/>
</dbReference>
<evidence type="ECO:0000313" key="3">
    <source>
        <dbReference type="RefSeq" id="XP_022824195.1"/>
    </source>
</evidence>
<gene>
    <name evidence="3" type="primary">LOC111354816</name>
</gene>
<dbReference type="FunFam" id="3.30.70.580:FF:000007">
    <property type="entry name" value="tRNA pseudouridine synthase"/>
    <property type="match status" value="1"/>
</dbReference>
<dbReference type="GeneID" id="111354816"/>
<dbReference type="SUPFAM" id="SSF55120">
    <property type="entry name" value="Pseudouridine synthase"/>
    <property type="match status" value="1"/>
</dbReference>
<dbReference type="KEGG" id="sliu:111354816"/>
<dbReference type="AlphaFoldDB" id="A0A9J7IUY3"/>
<dbReference type="InterPro" id="IPR020103">
    <property type="entry name" value="PsdUridine_synth_cat_dom_sf"/>
</dbReference>
<dbReference type="GO" id="GO:0003723">
    <property type="term" value="F:RNA binding"/>
    <property type="evidence" value="ECO:0007669"/>
    <property type="project" value="InterPro"/>
</dbReference>
<dbReference type="OrthoDB" id="25767at2759"/>